<feature type="chain" id="PRO_5004736607" evidence="5">
    <location>
        <begin position="21"/>
        <end position="438"/>
    </location>
</feature>
<evidence type="ECO:0000256" key="5">
    <source>
        <dbReference type="SAM" id="SignalP"/>
    </source>
</evidence>
<feature type="domain" description="LRRCT" evidence="6">
    <location>
        <begin position="328"/>
        <end position="372"/>
    </location>
</feature>
<accession>V5ICB4</accession>
<evidence type="ECO:0000256" key="1">
    <source>
        <dbReference type="ARBA" id="ARBA00022614"/>
    </source>
</evidence>
<dbReference type="EMBL" id="GANP01013982">
    <property type="protein sequence ID" value="JAB70486.1"/>
    <property type="molecule type" value="mRNA"/>
</dbReference>
<dbReference type="PROSITE" id="PS51450">
    <property type="entry name" value="LRR"/>
    <property type="match status" value="2"/>
</dbReference>
<keyword evidence="1" id="KW-0433">Leucine-rich repeat</keyword>
<dbReference type="InterPro" id="IPR000483">
    <property type="entry name" value="Cys-rich_flank_reg_C"/>
</dbReference>
<evidence type="ECO:0000256" key="2">
    <source>
        <dbReference type="ARBA" id="ARBA00022729"/>
    </source>
</evidence>
<evidence type="ECO:0000256" key="3">
    <source>
        <dbReference type="ARBA" id="ARBA00022737"/>
    </source>
</evidence>
<dbReference type="Gene3D" id="3.80.10.10">
    <property type="entry name" value="Ribonuclease Inhibitor"/>
    <property type="match status" value="2"/>
</dbReference>
<dbReference type="SMART" id="SM00369">
    <property type="entry name" value="LRR_TYP"/>
    <property type="match status" value="5"/>
</dbReference>
<reference evidence="7" key="1">
    <citation type="journal article" date="2015" name="Sci. Rep.">
        <title>Tissue- and time-dependent transcription in Ixodes ricinus salivary glands and midguts when blood feeding on the vertebrate host.</title>
        <authorList>
            <person name="Kotsyfakis M."/>
            <person name="Schwarz A."/>
            <person name="Erhart J."/>
            <person name="Ribeiro J.M."/>
        </authorList>
    </citation>
    <scope>NUCLEOTIDE SEQUENCE</scope>
    <source>
        <tissue evidence="7">Salivary gland and midgut</tissue>
    </source>
</reference>
<dbReference type="InterPro" id="IPR001611">
    <property type="entry name" value="Leu-rich_rpt"/>
</dbReference>
<dbReference type="InterPro" id="IPR003591">
    <property type="entry name" value="Leu-rich_rpt_typical-subtyp"/>
</dbReference>
<evidence type="ECO:0000259" key="6">
    <source>
        <dbReference type="SMART" id="SM00082"/>
    </source>
</evidence>
<keyword evidence="2 5" id="KW-0732">Signal</keyword>
<dbReference type="SMART" id="SM00082">
    <property type="entry name" value="LRRCT"/>
    <property type="match status" value="1"/>
</dbReference>
<protein>
    <submittedName>
        <fullName evidence="7">Putative membrane glycoprotein lig-1</fullName>
    </submittedName>
</protein>
<dbReference type="Pfam" id="PF00560">
    <property type="entry name" value="LRR_1"/>
    <property type="match status" value="1"/>
</dbReference>
<dbReference type="PANTHER" id="PTHR24373:SF392">
    <property type="entry name" value="NEPHROCAN"/>
    <property type="match status" value="1"/>
</dbReference>
<sequence length="438" mass="48809">MKFTFLVLLAAVACPWAAEGSDQESDCPARCVCEHNHTRVSCTHAQLTVFPNSLPGHLHFLNISFNDVKSIPLLHEQKLTTLVLCHNAIDVILRGTFNRLNDLHTLDFSHNRLSSLDADDLDGLESLQFLSLEGNSLRNLAPYAFHRTPNLKVLRLSNNPLKFIDATWFRNLDVLESLEVRSIDAHSITDDAFSLATRLESIDLSDNDFVDIPRGLGSARNLKILRMDQNPLVKLDSSSMSGVRRLRELFLSQMPQLEAIEDGSFWYMKALRVVEISGNPLLKVVSASAFQWSTSPILRVVLANNSLSTLPEGFAEWCGKGKLDLGGNPWSCNCETSWIKRCRSTEGLMCSSPPRLAGRSLDEVDVSEMTCPLSRTLLLQFQDSANNKIVLAGVGACALVVSLVAGMYLWRERNTFRTKGDRYGTVYYVHVNHKSDAA</sequence>
<proteinExistence type="evidence at transcript level"/>
<keyword evidence="4" id="KW-0812">Transmembrane</keyword>
<organism evidence="7">
    <name type="scientific">Ixodes ricinus</name>
    <name type="common">Common tick</name>
    <name type="synonym">Acarus ricinus</name>
    <dbReference type="NCBI Taxonomy" id="34613"/>
    <lineage>
        <taxon>Eukaryota</taxon>
        <taxon>Metazoa</taxon>
        <taxon>Ecdysozoa</taxon>
        <taxon>Arthropoda</taxon>
        <taxon>Chelicerata</taxon>
        <taxon>Arachnida</taxon>
        <taxon>Acari</taxon>
        <taxon>Parasitiformes</taxon>
        <taxon>Ixodida</taxon>
        <taxon>Ixodoidea</taxon>
        <taxon>Ixodidae</taxon>
        <taxon>Ixodinae</taxon>
        <taxon>Ixodes</taxon>
    </lineage>
</organism>
<dbReference type="SUPFAM" id="SSF52058">
    <property type="entry name" value="L domain-like"/>
    <property type="match status" value="1"/>
</dbReference>
<dbReference type="PANTHER" id="PTHR24373">
    <property type="entry name" value="SLIT RELATED LEUCINE-RICH REPEAT NEURONAL PROTEIN"/>
    <property type="match status" value="1"/>
</dbReference>
<evidence type="ECO:0000256" key="4">
    <source>
        <dbReference type="SAM" id="Phobius"/>
    </source>
</evidence>
<evidence type="ECO:0000313" key="7">
    <source>
        <dbReference type="EMBL" id="JAB70486.1"/>
    </source>
</evidence>
<dbReference type="FunFam" id="3.80.10.10:FF:000611">
    <property type="entry name" value="Capricious, isoform E"/>
    <property type="match status" value="1"/>
</dbReference>
<dbReference type="AlphaFoldDB" id="V5ICB4"/>
<keyword evidence="4" id="KW-1133">Transmembrane helix</keyword>
<dbReference type="InterPro" id="IPR032675">
    <property type="entry name" value="LRR_dom_sf"/>
</dbReference>
<feature type="signal peptide" evidence="5">
    <location>
        <begin position="1"/>
        <end position="20"/>
    </location>
</feature>
<keyword evidence="3" id="KW-0677">Repeat</keyword>
<feature type="transmembrane region" description="Helical" evidence="4">
    <location>
        <begin position="389"/>
        <end position="410"/>
    </location>
</feature>
<dbReference type="InterPro" id="IPR050328">
    <property type="entry name" value="Dev_Immune_Receptor"/>
</dbReference>
<dbReference type="Pfam" id="PF13855">
    <property type="entry name" value="LRR_8"/>
    <property type="match status" value="2"/>
</dbReference>
<name>V5ICB4_IXORI</name>
<keyword evidence="4" id="KW-0472">Membrane</keyword>